<feature type="compositionally biased region" description="Basic and acidic residues" evidence="1">
    <location>
        <begin position="678"/>
        <end position="696"/>
    </location>
</feature>
<keyword evidence="3" id="KW-1185">Reference proteome</keyword>
<feature type="compositionally biased region" description="Basic residues" evidence="1">
    <location>
        <begin position="716"/>
        <end position="725"/>
    </location>
</feature>
<evidence type="ECO:0000313" key="2">
    <source>
        <dbReference type="EMBL" id="SBT31848.1"/>
    </source>
</evidence>
<feature type="compositionally biased region" description="Basic and acidic residues" evidence="1">
    <location>
        <begin position="706"/>
        <end position="715"/>
    </location>
</feature>
<protein>
    <submittedName>
        <fullName evidence="2">Uncharacterized protein</fullName>
    </submittedName>
</protein>
<reference evidence="3" key="1">
    <citation type="submission" date="2016-05" db="EMBL/GenBank/DDBJ databases">
        <authorList>
            <person name="Naeem Raeece"/>
        </authorList>
    </citation>
    <scope>NUCLEOTIDE SEQUENCE [LARGE SCALE GENOMIC DNA]</scope>
</reference>
<organism evidence="2 3">
    <name type="scientific">Plasmodium ovale wallikeri</name>
    <dbReference type="NCBI Taxonomy" id="864142"/>
    <lineage>
        <taxon>Eukaryota</taxon>
        <taxon>Sar</taxon>
        <taxon>Alveolata</taxon>
        <taxon>Apicomplexa</taxon>
        <taxon>Aconoidasida</taxon>
        <taxon>Haemosporida</taxon>
        <taxon>Plasmodiidae</taxon>
        <taxon>Plasmodium</taxon>
        <taxon>Plasmodium (Plasmodium)</taxon>
    </lineage>
</organism>
<feature type="region of interest" description="Disordered" evidence="1">
    <location>
        <begin position="606"/>
        <end position="739"/>
    </location>
</feature>
<dbReference type="Proteomes" id="UP000078555">
    <property type="component" value="Unassembled WGS sequence"/>
</dbReference>
<dbReference type="AlphaFoldDB" id="A0A1A8YKF3"/>
<feature type="compositionally biased region" description="Basic and acidic residues" evidence="1">
    <location>
        <begin position="631"/>
        <end position="641"/>
    </location>
</feature>
<name>A0A1A8YKF3_PLAOA</name>
<evidence type="ECO:0000256" key="1">
    <source>
        <dbReference type="SAM" id="MobiDB-lite"/>
    </source>
</evidence>
<sequence length="739" mass="84735">MIRMRKDLGFRSLPVECTSKISEAINKYSLNTLNYNTSTNAETGRDIDSLSDITLLLNDTSDEGCELPTRSSIITGKFLRYDAPCLTFRSCTDYVTVQALERRKVGQRAYILHVLKLLGFFFSSPNPCTSCLSYNFAICSLPLFISVFFFFSPREDTWFPSQMHFPEHNHTASKSVNKDIISILKRTEEMNKSHDLSELMRKIEHEEIKQLIYMNTKLFLHEVKKVYQVLGNFAENRAHNDDDNLEENHCCCCKNIFENSNGSMIVKKERKSKTNLMVKKCIILEKYYKKLCKKYRDENNLLRNIILKKRKTPKGKEYTNRRSLTDDLHKKSLSMKEKQKLLLENVCIYKGLSKKGKDTTFSMYSAGKKRDDTSVEVIIKGSKLIHINLKKYNQRGSLLYGKKTHSRGNDEIERGDNTERKFPFSCEKDLHNCSHINILRNVKKKKKENSTYAIAKLECFPCETNIPGRRKKSKMRNINVNASQAYGELLNEATFDNLGHGEQDGAVDTGLKGGKNPFQGEKYGEVSKLSVKEEGEEEVALTRDDSDGITQRVLGEKDYVTREGERSYENACTSVGINGNEDVHDEPHKTELVIIDRMEKVGEKMGEQPGAMNRGEYKTGKTNKNGNGNLGEEKEKEETVTQKKKGKTYANGLEEKTFLPYGKKKIEQYKKTQFTEMTKIREGRGRRGRSEGEGRINGRGPSKRREKSEGGGKREKTIKKKKKQLQVKNKQSEVITKET</sequence>
<dbReference type="EMBL" id="FLRD01000026">
    <property type="protein sequence ID" value="SBT31848.1"/>
    <property type="molecule type" value="Genomic_DNA"/>
</dbReference>
<gene>
    <name evidence="2" type="ORF">POVWA1_009190</name>
</gene>
<accession>A0A1A8YKF3</accession>
<evidence type="ECO:0000313" key="3">
    <source>
        <dbReference type="Proteomes" id="UP000078555"/>
    </source>
</evidence>
<proteinExistence type="predicted"/>